<dbReference type="Pfam" id="PF14237">
    <property type="entry name" value="GYF_2"/>
    <property type="match status" value="1"/>
</dbReference>
<comment type="caution">
    <text evidence="4">The sequence shown here is derived from an EMBL/GenBank/DDBJ whole genome shotgun (WGS) entry which is preliminary data.</text>
</comment>
<name>A0AB34QID3_XANCH</name>
<reference evidence="4" key="3">
    <citation type="submission" date="2015-04" db="EMBL/GenBank/DDBJ databases">
        <authorList>
            <person name="Harrison J.W."/>
            <person name="Aritua V."/>
            <person name="Sapp M."/>
            <person name="Smith J."/>
            <person name="Studholme D.J."/>
        </authorList>
    </citation>
    <scope>NUCLEOTIDE SEQUENCE</scope>
    <source>
        <strain evidence="4">NCPPB 1138</strain>
    </source>
</reference>
<dbReference type="EMBL" id="OCYT01000140">
    <property type="protein sequence ID" value="SON87336.1"/>
    <property type="molecule type" value="Genomic_DNA"/>
</dbReference>
<evidence type="ECO:0000313" key="5">
    <source>
        <dbReference type="EMBL" id="SON87336.1"/>
    </source>
</evidence>
<feature type="domain" description="GYF" evidence="3">
    <location>
        <begin position="5"/>
        <end position="52"/>
    </location>
</feature>
<gene>
    <name evidence="4" type="ORF">RN20_10220</name>
    <name evidence="5" type="ORF">XAP6984_800064</name>
    <name evidence="6" type="ORF">XAP7430_760064</name>
</gene>
<evidence type="ECO:0000313" key="6">
    <source>
        <dbReference type="EMBL" id="SON92396.1"/>
    </source>
</evidence>
<dbReference type="Proteomes" id="UP000031180">
    <property type="component" value="Unassembled WGS sequence"/>
</dbReference>
<dbReference type="Pfam" id="PF00114">
    <property type="entry name" value="Pilin"/>
    <property type="match status" value="1"/>
</dbReference>
<dbReference type="AlphaFoldDB" id="A0AB34QID3"/>
<evidence type="ECO:0000313" key="7">
    <source>
        <dbReference type="Proteomes" id="UP000031180"/>
    </source>
</evidence>
<reference evidence="8 9" key="4">
    <citation type="submission" date="2017-10" db="EMBL/GenBank/DDBJ databases">
        <authorList>
            <person name="Regsiter A."/>
            <person name="William W."/>
        </authorList>
    </citation>
    <scope>NUCLEOTIDE SEQUENCE [LARGE SCALE GENOMIC DNA]</scope>
    <source>
        <strain evidence="5 9">CFBP6984</strain>
        <strain evidence="6 8">CFBP7430</strain>
    </source>
</reference>
<evidence type="ECO:0000256" key="2">
    <source>
        <dbReference type="SAM" id="Phobius"/>
    </source>
</evidence>
<protein>
    <submittedName>
        <fullName evidence="4 5">PilA</fullName>
    </submittedName>
</protein>
<dbReference type="GO" id="GO:0009289">
    <property type="term" value="C:pilus"/>
    <property type="evidence" value="ECO:0007669"/>
    <property type="project" value="InterPro"/>
</dbReference>
<dbReference type="SUPFAM" id="SSF54523">
    <property type="entry name" value="Pili subunits"/>
    <property type="match status" value="1"/>
</dbReference>
<sequence>MRRSWYYADGHRHRHGPVADDALLDLYRDRVIALDTLVWCEGMDSWLSLSACADTLGPPVSTDVRAGAVPPPLPPAAAYVPPAHSSVAPPAQPRSNGPGWPLVAVLGAVAGLFVVVGLIGILAAIAFPAYNDYLGRAKVAEAVGELAALKPQITEFLASEGRCPVNDDAGFKPPEQYASERLSSVRIGRFEGSECGIEAVLHAPKSARIDGKAVWLELDADAGSWHCSSEIDDTQLPPDCRG</sequence>
<keyword evidence="9" id="KW-1185">Reference proteome</keyword>
<feature type="transmembrane region" description="Helical" evidence="2">
    <location>
        <begin position="102"/>
        <end position="127"/>
    </location>
</feature>
<evidence type="ECO:0000259" key="3">
    <source>
        <dbReference type="Pfam" id="PF14237"/>
    </source>
</evidence>
<reference evidence="7" key="2">
    <citation type="submission" date="2015-04" db="EMBL/GenBank/DDBJ databases">
        <title>Genome sequencing of pathogens of bean.</title>
        <authorList>
            <person name="Harrison J.W."/>
            <person name="Aritua V."/>
            <person name="Sapp M."/>
            <person name="Smith J."/>
            <person name="Studholme D.J."/>
        </authorList>
    </citation>
    <scope>NUCLEOTIDE SEQUENCE [LARGE SCALE GENOMIC DNA]</scope>
    <source>
        <strain evidence="7">NCPPB 1138</strain>
    </source>
</reference>
<dbReference type="GO" id="GO:0007155">
    <property type="term" value="P:cell adhesion"/>
    <property type="evidence" value="ECO:0007669"/>
    <property type="project" value="InterPro"/>
</dbReference>
<proteinExistence type="inferred from homology"/>
<evidence type="ECO:0000313" key="4">
    <source>
        <dbReference type="EMBL" id="KHS37642.1"/>
    </source>
</evidence>
<keyword evidence="2" id="KW-0812">Transmembrane</keyword>
<evidence type="ECO:0000313" key="9">
    <source>
        <dbReference type="Proteomes" id="UP000234181"/>
    </source>
</evidence>
<dbReference type="EMBL" id="JWTI02000071">
    <property type="protein sequence ID" value="KHS37642.1"/>
    <property type="molecule type" value="Genomic_DNA"/>
</dbReference>
<dbReference type="KEGG" id="xph:XppCFBP6546_15360"/>
<dbReference type="InterPro" id="IPR025640">
    <property type="entry name" value="GYF_2"/>
</dbReference>
<dbReference type="Proteomes" id="UP000234181">
    <property type="component" value="Unassembled WGS sequence"/>
</dbReference>
<dbReference type="InterPro" id="IPR045584">
    <property type="entry name" value="Pilin-like"/>
</dbReference>
<organism evidence="4 7">
    <name type="scientific">Xanthomonas campestris pv. phaseoli</name>
    <dbReference type="NCBI Taxonomy" id="317013"/>
    <lineage>
        <taxon>Bacteria</taxon>
        <taxon>Pseudomonadati</taxon>
        <taxon>Pseudomonadota</taxon>
        <taxon>Gammaproteobacteria</taxon>
        <taxon>Lysobacterales</taxon>
        <taxon>Lysobacteraceae</taxon>
        <taxon>Xanthomonas</taxon>
    </lineage>
</organism>
<comment type="similarity">
    <text evidence="1">Belongs to the N-Me-Phe pilin family.</text>
</comment>
<dbReference type="EMBL" id="OCYS01000134">
    <property type="protein sequence ID" value="SON92396.1"/>
    <property type="molecule type" value="Genomic_DNA"/>
</dbReference>
<evidence type="ECO:0000313" key="8">
    <source>
        <dbReference type="Proteomes" id="UP000234166"/>
    </source>
</evidence>
<dbReference type="InterPro" id="IPR001082">
    <property type="entry name" value="Pilin"/>
</dbReference>
<dbReference type="Proteomes" id="UP000234166">
    <property type="component" value="Unassembled WGS sequence"/>
</dbReference>
<keyword evidence="2" id="KW-0472">Membrane</keyword>
<keyword evidence="2" id="KW-1133">Transmembrane helix</keyword>
<evidence type="ECO:0000256" key="1">
    <source>
        <dbReference type="ARBA" id="ARBA00005233"/>
    </source>
</evidence>
<accession>A0AB34QID3</accession>
<dbReference type="Gene3D" id="3.30.700.10">
    <property type="entry name" value="Glycoprotein, Type 4 Pilin"/>
    <property type="match status" value="1"/>
</dbReference>
<reference evidence="4" key="1">
    <citation type="journal article" date="2015" name="Front. Microbiol.">
        <title>Genome sequencing reveals a new lineage associated with lablab bean and genetic exchange between pv. and subsp.</title>
        <authorList>
            <person name="Aritua V."/>
            <person name="Harrison J."/>
            <person name="Sapp M."/>
            <person name="Buruchara R."/>
            <person name="Smith J."/>
            <person name="Studholme D.J."/>
        </authorList>
    </citation>
    <scope>NUCLEOTIDE SEQUENCE</scope>
    <source>
        <strain evidence="4">NCPPB 1138</strain>
    </source>
</reference>
<dbReference type="RefSeq" id="WP_039568669.1">
    <property type="nucleotide sequence ID" value="NZ_CP012048.1"/>
</dbReference>